<dbReference type="Pfam" id="PF00419">
    <property type="entry name" value="Fimbrial"/>
    <property type="match status" value="1"/>
</dbReference>
<reference evidence="3" key="1">
    <citation type="submission" date="2016-09" db="EMBL/GenBank/DDBJ databases">
        <authorList>
            <person name="Lysoe E."/>
        </authorList>
    </citation>
    <scope>NUCLEOTIDE SEQUENCE [LARGE SCALE GENOMIC DNA]</scope>
    <source>
        <strain evidence="3">LJ96T</strain>
    </source>
</reference>
<dbReference type="GO" id="GO:0007155">
    <property type="term" value="P:cell adhesion"/>
    <property type="evidence" value="ECO:0007669"/>
    <property type="project" value="InterPro"/>
</dbReference>
<dbReference type="GO" id="GO:0009289">
    <property type="term" value="C:pilus"/>
    <property type="evidence" value="ECO:0007669"/>
    <property type="project" value="InterPro"/>
</dbReference>
<dbReference type="InterPro" id="IPR000259">
    <property type="entry name" value="Adhesion_dom_fimbrial"/>
</dbReference>
<name>A0A0G9HFL4_9GAMM</name>
<feature type="domain" description="Fimbrial-type adhesion" evidence="1">
    <location>
        <begin position="29"/>
        <end position="90"/>
    </location>
</feature>
<dbReference type="OrthoDB" id="6602106at2"/>
<sequence>MRHLSLFSGIAVALLVPASAMADDTASLKVTGTISPAACSVSLGGASEVKLDPVKLSDFTGGQDLELKEKDASLTISCEGAAAKFRLKATDATGLGVSEPGDSHYSLGRNEQGKSNKANGYFVLSIDAPSMAANNFVLKSTDSGAGQAWDKLGNGSAPFDHDGEAFAFGADAAATEPAALTSLIVPLKIKAVLAKDPIVVEEVALAGQATIEILY</sequence>
<dbReference type="EMBL" id="CP017480">
    <property type="protein sequence ID" value="APG03975.1"/>
    <property type="molecule type" value="Genomic_DNA"/>
</dbReference>
<dbReference type="STRING" id="1440763.BJI69_08725"/>
<accession>A0A0G9HFL4</accession>
<dbReference type="RefSeq" id="WP_052767247.1">
    <property type="nucleotide sequence ID" value="NZ_CP017480.1"/>
</dbReference>
<dbReference type="AlphaFoldDB" id="A0A0G9HFL4"/>
<proteinExistence type="predicted"/>
<keyword evidence="3" id="KW-1185">Reference proteome</keyword>
<dbReference type="Proteomes" id="UP000182987">
    <property type="component" value="Chromosome"/>
</dbReference>
<protein>
    <recommendedName>
        <fullName evidence="1">Fimbrial-type adhesion domain-containing protein</fullName>
    </recommendedName>
</protein>
<dbReference type="PATRIC" id="fig|1440763.5.peg.2662"/>
<evidence type="ECO:0000313" key="2">
    <source>
        <dbReference type="EMBL" id="APG03975.1"/>
    </source>
</evidence>
<evidence type="ECO:0000259" key="1">
    <source>
        <dbReference type="Pfam" id="PF00419"/>
    </source>
</evidence>
<dbReference type="InterPro" id="IPR036937">
    <property type="entry name" value="Adhesion_dom_fimbrial_sf"/>
</dbReference>
<dbReference type="Gene3D" id="2.60.40.1090">
    <property type="entry name" value="Fimbrial-type adhesion domain"/>
    <property type="match status" value="1"/>
</dbReference>
<gene>
    <name evidence="2" type="ORF">BJI69_08725</name>
</gene>
<evidence type="ECO:0000313" key="3">
    <source>
        <dbReference type="Proteomes" id="UP000182987"/>
    </source>
</evidence>
<dbReference type="KEGG" id="lrz:BJI69_08725"/>
<organism evidence="2 3">
    <name type="scientific">Luteibacter rhizovicinus DSM 16549</name>
    <dbReference type="NCBI Taxonomy" id="1440763"/>
    <lineage>
        <taxon>Bacteria</taxon>
        <taxon>Pseudomonadati</taxon>
        <taxon>Pseudomonadota</taxon>
        <taxon>Gammaproteobacteria</taxon>
        <taxon>Lysobacterales</taxon>
        <taxon>Rhodanobacteraceae</taxon>
        <taxon>Luteibacter</taxon>
    </lineage>
</organism>